<feature type="compositionally biased region" description="Basic residues" evidence="1">
    <location>
        <begin position="845"/>
        <end position="857"/>
    </location>
</feature>
<dbReference type="InterPro" id="IPR049172">
    <property type="entry name" value="DUF6857_pln"/>
</dbReference>
<dbReference type="PANTHER" id="PTHR31928">
    <property type="entry name" value="EXPRESSED PROTEIN"/>
    <property type="match status" value="1"/>
</dbReference>
<evidence type="ECO:0000259" key="2">
    <source>
        <dbReference type="Pfam" id="PF06075"/>
    </source>
</evidence>
<feature type="compositionally biased region" description="Pro residues" evidence="1">
    <location>
        <begin position="828"/>
        <end position="837"/>
    </location>
</feature>
<dbReference type="AlphaFoldDB" id="A0A443NZF2"/>
<dbReference type="Pfam" id="PF06075">
    <property type="entry name" value="DUF936"/>
    <property type="match status" value="1"/>
</dbReference>
<gene>
    <name evidence="4" type="ORF">CKAN_01266600</name>
</gene>
<reference evidence="4 5" key="1">
    <citation type="journal article" date="2019" name="Nat. Plants">
        <title>Stout camphor tree genome fills gaps in understanding of flowering plant genome evolution.</title>
        <authorList>
            <person name="Chaw S.M."/>
            <person name="Liu Y.C."/>
            <person name="Wu Y.W."/>
            <person name="Wang H.Y."/>
            <person name="Lin C.I."/>
            <person name="Wu C.S."/>
            <person name="Ke H.M."/>
            <person name="Chang L.Y."/>
            <person name="Hsu C.Y."/>
            <person name="Yang H.T."/>
            <person name="Sudianto E."/>
            <person name="Hsu M.H."/>
            <person name="Wu K.P."/>
            <person name="Wang L.N."/>
            <person name="Leebens-Mack J.H."/>
            <person name="Tsai I.J."/>
        </authorList>
    </citation>
    <scope>NUCLEOTIDE SEQUENCE [LARGE SCALE GENOMIC DNA]</scope>
    <source>
        <strain evidence="5">cv. Chaw 1501</strain>
        <tissue evidence="4">Young leaves</tissue>
    </source>
</reference>
<organism evidence="4 5">
    <name type="scientific">Cinnamomum micranthum f. kanehirae</name>
    <dbReference type="NCBI Taxonomy" id="337451"/>
    <lineage>
        <taxon>Eukaryota</taxon>
        <taxon>Viridiplantae</taxon>
        <taxon>Streptophyta</taxon>
        <taxon>Embryophyta</taxon>
        <taxon>Tracheophyta</taxon>
        <taxon>Spermatophyta</taxon>
        <taxon>Magnoliopsida</taxon>
        <taxon>Magnoliidae</taxon>
        <taxon>Laurales</taxon>
        <taxon>Lauraceae</taxon>
        <taxon>Cinnamomum</taxon>
    </lineage>
</organism>
<evidence type="ECO:0000256" key="1">
    <source>
        <dbReference type="SAM" id="MobiDB-lite"/>
    </source>
</evidence>
<name>A0A443NZF2_9MAGN</name>
<dbReference type="InterPro" id="IPR010341">
    <property type="entry name" value="DUF936_pln"/>
</dbReference>
<evidence type="ECO:0000259" key="3">
    <source>
        <dbReference type="Pfam" id="PF21647"/>
    </source>
</evidence>
<feature type="compositionally biased region" description="Basic and acidic residues" evidence="1">
    <location>
        <begin position="351"/>
        <end position="367"/>
    </location>
</feature>
<comment type="caution">
    <text evidence="4">The sequence shown here is derived from an EMBL/GenBank/DDBJ whole genome shotgun (WGS) entry which is preliminary data.</text>
</comment>
<feature type="compositionally biased region" description="Low complexity" evidence="1">
    <location>
        <begin position="764"/>
        <end position="782"/>
    </location>
</feature>
<dbReference type="EMBL" id="QPKB01000004">
    <property type="protein sequence ID" value="RWR83887.1"/>
    <property type="molecule type" value="Genomic_DNA"/>
</dbReference>
<dbReference type="OrthoDB" id="1908057at2759"/>
<dbReference type="InterPro" id="IPR048297">
    <property type="entry name" value="DUF936_dom_pln"/>
</dbReference>
<feature type="compositionally biased region" description="Basic and acidic residues" evidence="1">
    <location>
        <begin position="294"/>
        <end position="309"/>
    </location>
</feature>
<sequence length="879" mass="95314">MATLVPGVLLKLLQHMNTDIEVACEHRSSLLQVISIVPALAGGELFPNRGFYLKVSDSSHATFVSLPEEHDDLILSDKLQLGQFIHVQRIEAATPVPILRGVRPVPGRHPCIGSPEDLVATHSLWFLNTSGSIPIEKISTPKGLTNHPNGERERSKLMKLNGFKMEESEKKKAAHIRLNSLSSKPALNAIEKQEFVFRSNSLNSRSILSSPASRYSLPSFENFANGVKQQVKIKGPDKSTTKQGLVEKVASVFRANSVGKRIGMGNSIKKLVHGIELGPKALRRSWEGNEEMEGAEKLSSRVNKTDLKPNARSTSAPRRKAATNDKSSSKDEDNKAQMPAKKCNNNGTLDVPDKSRKQRTSVEKKTSELPNNPILGNLVKVIINNRRWTDGSVSWVSLPPDLAKLGKEVLRHRNAAQLAAIEAMHEASAAESLIRCLSIYAELSSSAKEDNPQPTVEQFLSLHATLGQAALVADSLSKTIPTGSSPEHEENLLEEALKTSLKKHKLATSWVQAALATDLSSFTVFKKQPTSGLAGGSALSQSPQTIAGSQHTVIIEDSVKNGALKSQTKPRASVSSMLSSTSTPRRSGNGLIIGQKPRVSPPLEWVRGAGLTEAADLANLLQVESRDWFLGFIEKFLDANVDASALSDKGQVAGMLSQIKRVNDWLDEIETTKENSNGCSIRTETVDRLRRKIYRYLLTHVESAAVAIGSGHLTAAPSWQTTDQKANPTVGVLDIKAFQKGKSPPNPSIAPAPAQRKKEERQLDSSPLTPTPGSDSGSGSSTQIFFDEKDWSISFISSSSSSPPSPPIVLYASESAPPQIRSIFSSPPSAPPRPRSSPPQIFSNGRRKGKSFGRRRPSLNPVFKGPPWHPTILSPNGDP</sequence>
<feature type="region of interest" description="Disordered" evidence="1">
    <location>
        <begin position="819"/>
        <end position="879"/>
    </location>
</feature>
<feature type="region of interest" description="Disordered" evidence="1">
    <location>
        <begin position="738"/>
        <end position="783"/>
    </location>
</feature>
<feature type="domain" description="DUF936" evidence="2">
    <location>
        <begin position="4"/>
        <end position="120"/>
    </location>
</feature>
<evidence type="ECO:0000313" key="5">
    <source>
        <dbReference type="Proteomes" id="UP000283530"/>
    </source>
</evidence>
<evidence type="ECO:0000313" key="4">
    <source>
        <dbReference type="EMBL" id="RWR83887.1"/>
    </source>
</evidence>
<accession>A0A443NZF2</accession>
<dbReference type="Pfam" id="PF21647">
    <property type="entry name" value="DUF6857"/>
    <property type="match status" value="1"/>
</dbReference>
<feature type="domain" description="DUF6857" evidence="3">
    <location>
        <begin position="383"/>
        <end position="707"/>
    </location>
</feature>
<keyword evidence="5" id="KW-1185">Reference proteome</keyword>
<feature type="compositionally biased region" description="Low complexity" evidence="1">
    <location>
        <begin position="573"/>
        <end position="587"/>
    </location>
</feature>
<dbReference type="Proteomes" id="UP000283530">
    <property type="component" value="Unassembled WGS sequence"/>
</dbReference>
<proteinExistence type="predicted"/>
<feature type="region of interest" description="Disordered" evidence="1">
    <location>
        <begin position="564"/>
        <end position="594"/>
    </location>
</feature>
<protein>
    <submittedName>
        <fullName evidence="4">Uncharacterized protein</fullName>
    </submittedName>
</protein>
<feature type="region of interest" description="Disordered" evidence="1">
    <location>
        <begin position="286"/>
        <end position="370"/>
    </location>
</feature>
<dbReference type="PANTHER" id="PTHR31928:SF4">
    <property type="entry name" value="OS08G0541500 PROTEIN"/>
    <property type="match status" value="1"/>
</dbReference>